<feature type="region of interest" description="Disordered" evidence="1">
    <location>
        <begin position="111"/>
        <end position="160"/>
    </location>
</feature>
<keyword evidence="2" id="KW-1185">Reference proteome</keyword>
<feature type="compositionally biased region" description="Low complexity" evidence="1">
    <location>
        <begin position="435"/>
        <end position="446"/>
    </location>
</feature>
<dbReference type="Pfam" id="PF09713">
    <property type="entry name" value="A_thal_3526"/>
    <property type="match status" value="3"/>
</dbReference>
<sequence length="567" mass="63384">MAAPDPNARSTEGRTYPEKQVDRAHHLIQKCIDQYMDRDETARKLEVQFRINPHLTRIVWDRLEEDNQEFFQNYYTRLALKRLIVKINELLDQPPRAMDFPLVPAEQQMSTELAETAPQADSPVSITNNENEAQSGPNPVGSIGSEDVVGSDPNLVPSINLAQSPLEGQGMKTNATLDAALTQISQVQNLITGGNHAANFRGHAQPSSSVAGSSSHLDSKPEESGFHSRIMAAPDQNARSTEDDDVHKEIDRAKDMIERCLQLYMNRNETAHTLEVQFGIDPRLTRLTWDKLAEDNPEFFQNYYTRLVLIKQINRFNELLEQQHRAMNIPLVPEQQMSTELAETAKQADSPVSITNNENEAQSDSNPVSSVGSEVVVGFDLNLMPSDSPAQSPLEGQGMKTNAALDSALMQISQVPNLITGGSHTANFRGPAQPSSSMAGSSSHLDSNPEESGFHSRIMAAPDQNARSTEDDDVHKEIDRAKDMIERCLQLYMNRNETAHTLEVQFGIDPRLTRLTWDKLAEDNPEFFQNYYTRLVLIKQINRFNELLGQQHRAMNIPLVPGKAVIV</sequence>
<dbReference type="PANTHER" id="PTHR31871:SF1">
    <property type="entry name" value="HISTIDINE-TRNA LIGASE"/>
    <property type="match status" value="1"/>
</dbReference>
<dbReference type="PANTHER" id="PTHR31871">
    <property type="entry name" value="OS02G0137100 PROTEIN"/>
    <property type="match status" value="1"/>
</dbReference>
<name>A0ABM3HEA9_9MYRT</name>
<feature type="compositionally biased region" description="Polar residues" evidence="1">
    <location>
        <begin position="122"/>
        <end position="137"/>
    </location>
</feature>
<feature type="compositionally biased region" description="Low complexity" evidence="1">
    <location>
        <begin position="207"/>
        <end position="216"/>
    </location>
</feature>
<dbReference type="Proteomes" id="UP000827889">
    <property type="component" value="Chromosome 5"/>
</dbReference>
<accession>A0ABM3HEA9</accession>
<gene>
    <name evidence="3" type="primary">LOC115733421</name>
</gene>
<proteinExistence type="predicted"/>
<evidence type="ECO:0000256" key="1">
    <source>
        <dbReference type="SAM" id="MobiDB-lite"/>
    </source>
</evidence>
<protein>
    <submittedName>
        <fullName evidence="3">Uncharacterized protein LOC115733421</fullName>
    </submittedName>
</protein>
<dbReference type="NCBIfam" id="TIGR01589">
    <property type="entry name" value="A_thal_3526"/>
    <property type="match status" value="3"/>
</dbReference>
<evidence type="ECO:0000313" key="3">
    <source>
        <dbReference type="RefSeq" id="XP_048134941.1"/>
    </source>
</evidence>
<reference evidence="3" key="1">
    <citation type="submission" date="2025-08" db="UniProtKB">
        <authorList>
            <consortium name="RefSeq"/>
        </authorList>
    </citation>
    <scope>IDENTIFICATION</scope>
    <source>
        <tissue evidence="3">Leaf</tissue>
    </source>
</reference>
<dbReference type="InterPro" id="IPR006476">
    <property type="entry name" value="CHP01589_pln"/>
</dbReference>
<feature type="region of interest" description="Disordered" evidence="1">
    <location>
        <begin position="421"/>
        <end position="453"/>
    </location>
</feature>
<evidence type="ECO:0000313" key="2">
    <source>
        <dbReference type="Proteomes" id="UP000827889"/>
    </source>
</evidence>
<feature type="region of interest" description="Disordered" evidence="1">
    <location>
        <begin position="338"/>
        <end position="371"/>
    </location>
</feature>
<feature type="compositionally biased region" description="Polar residues" evidence="1">
    <location>
        <begin position="350"/>
        <end position="367"/>
    </location>
</feature>
<organism evidence="2 3">
    <name type="scientific">Rhodamnia argentea</name>
    <dbReference type="NCBI Taxonomy" id="178133"/>
    <lineage>
        <taxon>Eukaryota</taxon>
        <taxon>Viridiplantae</taxon>
        <taxon>Streptophyta</taxon>
        <taxon>Embryophyta</taxon>
        <taxon>Tracheophyta</taxon>
        <taxon>Spermatophyta</taxon>
        <taxon>Magnoliopsida</taxon>
        <taxon>eudicotyledons</taxon>
        <taxon>Gunneridae</taxon>
        <taxon>Pentapetalae</taxon>
        <taxon>rosids</taxon>
        <taxon>malvids</taxon>
        <taxon>Myrtales</taxon>
        <taxon>Myrtaceae</taxon>
        <taxon>Myrtoideae</taxon>
        <taxon>Myrteae</taxon>
        <taxon>Australasian group</taxon>
        <taxon>Rhodamnia</taxon>
    </lineage>
</organism>
<dbReference type="GeneID" id="115733421"/>
<dbReference type="RefSeq" id="XP_048134941.1">
    <property type="nucleotide sequence ID" value="XM_048278984.1"/>
</dbReference>
<feature type="region of interest" description="Disordered" evidence="1">
    <location>
        <begin position="197"/>
        <end position="225"/>
    </location>
</feature>